<feature type="compositionally biased region" description="Polar residues" evidence="1">
    <location>
        <begin position="98"/>
        <end position="107"/>
    </location>
</feature>
<keyword evidence="3" id="KW-1185">Reference proteome</keyword>
<dbReference type="GeneID" id="105437527"/>
<feature type="region of interest" description="Disordered" evidence="1">
    <location>
        <begin position="85"/>
        <end position="159"/>
    </location>
</feature>
<reference evidence="3" key="1">
    <citation type="submission" date="2015-02" db="EMBL/GenBank/DDBJ databases">
        <title>Genome sequencing for Strongylocentrotus purpuratus.</title>
        <authorList>
            <person name="Murali S."/>
            <person name="Liu Y."/>
            <person name="Vee V."/>
            <person name="English A."/>
            <person name="Wang M."/>
            <person name="Skinner E."/>
            <person name="Han Y."/>
            <person name="Muzny D.M."/>
            <person name="Worley K.C."/>
            <person name="Gibbs R.A."/>
        </authorList>
    </citation>
    <scope>NUCLEOTIDE SEQUENCE</scope>
</reference>
<dbReference type="InParanoid" id="A0A7M7HCB9"/>
<evidence type="ECO:0000313" key="2">
    <source>
        <dbReference type="EnsemblMetazoa" id="XP_011662501"/>
    </source>
</evidence>
<feature type="compositionally biased region" description="Basic residues" evidence="1">
    <location>
        <begin position="1"/>
        <end position="18"/>
    </location>
</feature>
<feature type="compositionally biased region" description="Acidic residues" evidence="1">
    <location>
        <begin position="127"/>
        <end position="137"/>
    </location>
</feature>
<reference evidence="2" key="2">
    <citation type="submission" date="2021-01" db="UniProtKB">
        <authorList>
            <consortium name="EnsemblMetazoa"/>
        </authorList>
    </citation>
    <scope>IDENTIFICATION</scope>
</reference>
<dbReference type="RefSeq" id="XP_011662501.1">
    <property type="nucleotide sequence ID" value="XM_011664199.2"/>
</dbReference>
<evidence type="ECO:0000256" key="1">
    <source>
        <dbReference type="SAM" id="MobiDB-lite"/>
    </source>
</evidence>
<dbReference type="OrthoDB" id="10234805at2759"/>
<dbReference type="AlphaFoldDB" id="A0A7M7HCB9"/>
<name>A0A7M7HCB9_STRPU</name>
<dbReference type="KEGG" id="spu:105437527"/>
<sequence>MLRNWSARKRNRQKRQQRQRNQCETQHSPHHGLEEATQDTAVSQRQEDATPIETDDTSLSSTSSEYINSQTSVYQGGLLIGIKPIDENDDNLAMPLTSGLSCAQSRTDAAPVESEQIPEHRKRIYSDDDDEDDDDGVNESLEQRPRKRRAKTDRQPTSP</sequence>
<accession>A0A7M7HCB9</accession>
<protein>
    <submittedName>
        <fullName evidence="2">Uncharacterized protein</fullName>
    </submittedName>
</protein>
<dbReference type="EnsemblMetazoa" id="XM_011664199">
    <property type="protein sequence ID" value="XP_011662501"/>
    <property type="gene ID" value="LOC105437527"/>
</dbReference>
<organism evidence="2 3">
    <name type="scientific">Strongylocentrotus purpuratus</name>
    <name type="common">Purple sea urchin</name>
    <dbReference type="NCBI Taxonomy" id="7668"/>
    <lineage>
        <taxon>Eukaryota</taxon>
        <taxon>Metazoa</taxon>
        <taxon>Echinodermata</taxon>
        <taxon>Eleutherozoa</taxon>
        <taxon>Echinozoa</taxon>
        <taxon>Echinoidea</taxon>
        <taxon>Euechinoidea</taxon>
        <taxon>Echinacea</taxon>
        <taxon>Camarodonta</taxon>
        <taxon>Echinidea</taxon>
        <taxon>Strongylocentrotidae</taxon>
        <taxon>Strongylocentrotus</taxon>
    </lineage>
</organism>
<feature type="region of interest" description="Disordered" evidence="1">
    <location>
        <begin position="1"/>
        <end position="67"/>
    </location>
</feature>
<evidence type="ECO:0000313" key="3">
    <source>
        <dbReference type="Proteomes" id="UP000007110"/>
    </source>
</evidence>
<dbReference type="Proteomes" id="UP000007110">
    <property type="component" value="Unassembled WGS sequence"/>
</dbReference>
<proteinExistence type="predicted"/>